<dbReference type="Gene3D" id="3.40.640.10">
    <property type="entry name" value="Type I PLP-dependent aspartate aminotransferase-like (Major domain)"/>
    <property type="match status" value="1"/>
</dbReference>
<dbReference type="Proteomes" id="UP000028945">
    <property type="component" value="Chromosome"/>
</dbReference>
<evidence type="ECO:0000256" key="5">
    <source>
        <dbReference type="ARBA" id="ARBA00022576"/>
    </source>
</evidence>
<evidence type="ECO:0000256" key="8">
    <source>
        <dbReference type="ARBA" id="ARBA00047481"/>
    </source>
</evidence>
<dbReference type="InterPro" id="IPR015424">
    <property type="entry name" value="PyrdxlP-dep_Trfase"/>
</dbReference>
<dbReference type="HAMAP" id="MF_01023">
    <property type="entry name" value="HisC_aminotrans_2"/>
    <property type="match status" value="1"/>
</dbReference>
<keyword evidence="12" id="KW-1185">Reference proteome</keyword>
<dbReference type="EMBL" id="CP009238">
    <property type="protein sequence ID" value="AIL32659.1"/>
    <property type="molecule type" value="Genomic_DNA"/>
</dbReference>
<evidence type="ECO:0000256" key="3">
    <source>
        <dbReference type="ARBA" id="ARBA00007970"/>
    </source>
</evidence>
<dbReference type="KEGG" id="bpsi:IX83_04470"/>
<dbReference type="GO" id="GO:0004400">
    <property type="term" value="F:histidinol-phosphate transaminase activity"/>
    <property type="evidence" value="ECO:0007669"/>
    <property type="project" value="UniProtKB-UniRule"/>
</dbReference>
<name>A0A077DDG5_9BURK</name>
<gene>
    <name evidence="9" type="primary">hisC</name>
    <name evidence="11" type="ORF">IX83_04470</name>
</gene>
<dbReference type="PANTHER" id="PTHR43643:SF3">
    <property type="entry name" value="HISTIDINOL-PHOSPHATE AMINOTRANSFERASE"/>
    <property type="match status" value="1"/>
</dbReference>
<dbReference type="HOGENOM" id="CLU_017584_3_0_4"/>
<reference evidence="11 12" key="1">
    <citation type="journal article" date="2014" name="BMC Genomics">
        <title>A genomic perspective on a new bacterial genus and species from the Alcaligenaceae family, Basilea psittacipulmonis.</title>
        <authorList>
            <person name="Whiteson K.L."/>
            <person name="Hernandez D."/>
            <person name="Lazarevic V."/>
            <person name="Gaia N."/>
            <person name="Farinelli L."/>
            <person name="Francois P."/>
            <person name="Pilo P."/>
            <person name="Frey J."/>
            <person name="Schrenzel J."/>
        </authorList>
    </citation>
    <scope>NUCLEOTIDE SEQUENCE [LARGE SCALE GENOMIC DNA]</scope>
    <source>
        <strain evidence="11 12">DSM 24701</strain>
    </source>
</reference>
<comment type="catalytic activity">
    <reaction evidence="8 9">
        <text>L-histidinol phosphate + 2-oxoglutarate = 3-(imidazol-4-yl)-2-oxopropyl phosphate + L-glutamate</text>
        <dbReference type="Rhea" id="RHEA:23744"/>
        <dbReference type="ChEBI" id="CHEBI:16810"/>
        <dbReference type="ChEBI" id="CHEBI:29985"/>
        <dbReference type="ChEBI" id="CHEBI:57766"/>
        <dbReference type="ChEBI" id="CHEBI:57980"/>
        <dbReference type="EC" id="2.6.1.9"/>
    </reaction>
</comment>
<evidence type="ECO:0000259" key="10">
    <source>
        <dbReference type="Pfam" id="PF00155"/>
    </source>
</evidence>
<evidence type="ECO:0000256" key="4">
    <source>
        <dbReference type="ARBA" id="ARBA00011738"/>
    </source>
</evidence>
<feature type="domain" description="Aminotransferase class I/classII large" evidence="10">
    <location>
        <begin position="26"/>
        <end position="352"/>
    </location>
</feature>
<keyword evidence="5 9" id="KW-0032">Aminotransferase</keyword>
<evidence type="ECO:0000313" key="11">
    <source>
        <dbReference type="EMBL" id="AIL32659.1"/>
    </source>
</evidence>
<keyword evidence="9" id="KW-0028">Amino-acid biosynthesis</keyword>
<feature type="modified residue" description="N6-(pyridoxal phosphate)lysine" evidence="9">
    <location>
        <position position="215"/>
    </location>
</feature>
<accession>A0A077DDG5</accession>
<evidence type="ECO:0000256" key="1">
    <source>
        <dbReference type="ARBA" id="ARBA00001933"/>
    </source>
</evidence>
<keyword evidence="9" id="KW-0368">Histidine biosynthesis</keyword>
<proteinExistence type="inferred from homology"/>
<dbReference type="CDD" id="cd00609">
    <property type="entry name" value="AAT_like"/>
    <property type="match status" value="1"/>
</dbReference>
<evidence type="ECO:0000256" key="6">
    <source>
        <dbReference type="ARBA" id="ARBA00022679"/>
    </source>
</evidence>
<dbReference type="Gene3D" id="3.90.1150.10">
    <property type="entry name" value="Aspartate Aminotransferase, domain 1"/>
    <property type="match status" value="1"/>
</dbReference>
<dbReference type="STRING" id="1072685.IX83_04470"/>
<dbReference type="Pfam" id="PF00155">
    <property type="entry name" value="Aminotran_1_2"/>
    <property type="match status" value="1"/>
</dbReference>
<evidence type="ECO:0000256" key="2">
    <source>
        <dbReference type="ARBA" id="ARBA00005011"/>
    </source>
</evidence>
<dbReference type="PROSITE" id="PS00599">
    <property type="entry name" value="AA_TRANSFER_CLASS_2"/>
    <property type="match status" value="1"/>
</dbReference>
<protein>
    <recommendedName>
        <fullName evidence="9">Histidinol-phosphate aminotransferase</fullName>
        <ecNumber evidence="9">2.6.1.9</ecNumber>
    </recommendedName>
    <alternativeName>
        <fullName evidence="9">Imidazole acetol-phosphate transaminase</fullName>
    </alternativeName>
</protein>
<dbReference type="eggNOG" id="COG0079">
    <property type="taxonomic scope" value="Bacteria"/>
</dbReference>
<comment type="subunit">
    <text evidence="4 9">Homodimer.</text>
</comment>
<dbReference type="UniPathway" id="UPA00031">
    <property type="reaction ID" value="UER00012"/>
</dbReference>
<dbReference type="EC" id="2.6.1.9" evidence="9"/>
<dbReference type="PANTHER" id="PTHR43643">
    <property type="entry name" value="HISTIDINOL-PHOSPHATE AMINOTRANSFERASE 2"/>
    <property type="match status" value="1"/>
</dbReference>
<keyword evidence="7 9" id="KW-0663">Pyridoxal phosphate</keyword>
<dbReference type="InterPro" id="IPR004839">
    <property type="entry name" value="Aminotransferase_I/II_large"/>
</dbReference>
<dbReference type="InterPro" id="IPR050106">
    <property type="entry name" value="HistidinolP_aminotransfase"/>
</dbReference>
<dbReference type="GO" id="GO:0030170">
    <property type="term" value="F:pyridoxal phosphate binding"/>
    <property type="evidence" value="ECO:0007669"/>
    <property type="project" value="InterPro"/>
</dbReference>
<sequence>MSKWWSDHIAALQPYVPGEQPKTGSYIRLNTNEACYPPSPKVLEAIASGIGEKLRFYPNIESDAVRKAAADFYGIQDSQVIVSNGSDDTLSLIFQAYFKHGQKKVLTPEISYSFYPVYANLYGIDLAYVPLRDDFSLDLTPYIQANPNDYAGIIIANPNAPTSLAISLEEIERLLKAQPDLPVVIDEAYVDFGAQSSVSLIQQYPNLIVVQTLSKSRALAGMRVGFAFAQENTLEAMYRLKNSTNSFPVDTLAQLAAVAAWEDVTYFQETTCQVQENRDFLTQEMKGLGFKVLDSKANFIFATHPDYPAALLQEKLKEQFILVRYFNRPKIDRYLRITIGTRFECETLIQALNNILK</sequence>
<dbReference type="GO" id="GO:0000105">
    <property type="term" value="P:L-histidine biosynthetic process"/>
    <property type="evidence" value="ECO:0007669"/>
    <property type="project" value="UniProtKB-UniRule"/>
</dbReference>
<evidence type="ECO:0000313" key="12">
    <source>
        <dbReference type="Proteomes" id="UP000028945"/>
    </source>
</evidence>
<organism evidence="11 12">
    <name type="scientific">Basilea psittacipulmonis DSM 24701</name>
    <dbReference type="NCBI Taxonomy" id="1072685"/>
    <lineage>
        <taxon>Bacteria</taxon>
        <taxon>Pseudomonadati</taxon>
        <taxon>Pseudomonadota</taxon>
        <taxon>Betaproteobacteria</taxon>
        <taxon>Burkholderiales</taxon>
        <taxon>Alcaligenaceae</taxon>
        <taxon>Basilea</taxon>
    </lineage>
</organism>
<dbReference type="AlphaFoldDB" id="A0A077DDG5"/>
<keyword evidence="6 9" id="KW-0808">Transferase</keyword>
<comment type="similarity">
    <text evidence="3 9">Belongs to the class-II pyridoxal-phosphate-dependent aminotransferase family. Histidinol-phosphate aminotransferase subfamily.</text>
</comment>
<dbReference type="InterPro" id="IPR005861">
    <property type="entry name" value="HisP_aminotrans"/>
</dbReference>
<dbReference type="SUPFAM" id="SSF53383">
    <property type="entry name" value="PLP-dependent transferases"/>
    <property type="match status" value="1"/>
</dbReference>
<dbReference type="NCBIfam" id="TIGR01141">
    <property type="entry name" value="hisC"/>
    <property type="match status" value="1"/>
</dbReference>
<dbReference type="OrthoDB" id="9809616at2"/>
<evidence type="ECO:0000256" key="7">
    <source>
        <dbReference type="ARBA" id="ARBA00022898"/>
    </source>
</evidence>
<evidence type="ECO:0000256" key="9">
    <source>
        <dbReference type="HAMAP-Rule" id="MF_01023"/>
    </source>
</evidence>
<dbReference type="InterPro" id="IPR015421">
    <property type="entry name" value="PyrdxlP-dep_Trfase_major"/>
</dbReference>
<dbReference type="InterPro" id="IPR001917">
    <property type="entry name" value="Aminotrans_II_pyridoxalP_BS"/>
</dbReference>
<comment type="pathway">
    <text evidence="2 9">Amino-acid biosynthesis; L-histidine biosynthesis; L-histidine from 5-phospho-alpha-D-ribose 1-diphosphate: step 7/9.</text>
</comment>
<comment type="cofactor">
    <cofactor evidence="1 9">
        <name>pyridoxal 5'-phosphate</name>
        <dbReference type="ChEBI" id="CHEBI:597326"/>
    </cofactor>
</comment>
<dbReference type="RefSeq" id="WP_038499627.1">
    <property type="nucleotide sequence ID" value="NZ_AFWK01000022.1"/>
</dbReference>
<dbReference type="InterPro" id="IPR015422">
    <property type="entry name" value="PyrdxlP-dep_Trfase_small"/>
</dbReference>